<dbReference type="Pfam" id="PF07963">
    <property type="entry name" value="N_methyl"/>
    <property type="match status" value="1"/>
</dbReference>
<gene>
    <name evidence="4" type="ORF">K227x_03670</name>
</gene>
<keyword evidence="5" id="KW-1185">Reference proteome</keyword>
<dbReference type="InterPro" id="IPR011453">
    <property type="entry name" value="DUF1559"/>
</dbReference>
<dbReference type="KEGG" id="rlc:K227x_03670"/>
<evidence type="ECO:0000259" key="3">
    <source>
        <dbReference type="Pfam" id="PF07596"/>
    </source>
</evidence>
<keyword evidence="2" id="KW-1133">Transmembrane helix</keyword>
<organism evidence="4 5">
    <name type="scientific">Rubripirellula lacrimiformis</name>
    <dbReference type="NCBI Taxonomy" id="1930273"/>
    <lineage>
        <taxon>Bacteria</taxon>
        <taxon>Pseudomonadati</taxon>
        <taxon>Planctomycetota</taxon>
        <taxon>Planctomycetia</taxon>
        <taxon>Pirellulales</taxon>
        <taxon>Pirellulaceae</taxon>
        <taxon>Rubripirellula</taxon>
    </lineage>
</organism>
<keyword evidence="2" id="KW-0472">Membrane</keyword>
<dbReference type="PANTHER" id="PTHR30093">
    <property type="entry name" value="GENERAL SECRETION PATHWAY PROTEIN G"/>
    <property type="match status" value="1"/>
</dbReference>
<dbReference type="SUPFAM" id="SSF54523">
    <property type="entry name" value="Pili subunits"/>
    <property type="match status" value="1"/>
</dbReference>
<proteinExistence type="predicted"/>
<feature type="domain" description="DUF1559" evidence="3">
    <location>
        <begin position="125"/>
        <end position="475"/>
    </location>
</feature>
<feature type="region of interest" description="Disordered" evidence="1">
    <location>
        <begin position="350"/>
        <end position="371"/>
    </location>
</feature>
<dbReference type="Pfam" id="PF07596">
    <property type="entry name" value="SBP_bac_10"/>
    <property type="match status" value="1"/>
</dbReference>
<reference evidence="4 5" key="1">
    <citation type="submission" date="2019-02" db="EMBL/GenBank/DDBJ databases">
        <title>Deep-cultivation of Planctomycetes and their phenomic and genomic characterization uncovers novel biology.</title>
        <authorList>
            <person name="Wiegand S."/>
            <person name="Jogler M."/>
            <person name="Boedeker C."/>
            <person name="Pinto D."/>
            <person name="Vollmers J."/>
            <person name="Rivas-Marin E."/>
            <person name="Kohn T."/>
            <person name="Peeters S.H."/>
            <person name="Heuer A."/>
            <person name="Rast P."/>
            <person name="Oberbeckmann S."/>
            <person name="Bunk B."/>
            <person name="Jeske O."/>
            <person name="Meyerdierks A."/>
            <person name="Storesund J.E."/>
            <person name="Kallscheuer N."/>
            <person name="Luecker S."/>
            <person name="Lage O.M."/>
            <person name="Pohl T."/>
            <person name="Merkel B.J."/>
            <person name="Hornburger P."/>
            <person name="Mueller R.-W."/>
            <person name="Bruemmer F."/>
            <person name="Labrenz M."/>
            <person name="Spormann A.M."/>
            <person name="Op den Camp H."/>
            <person name="Overmann J."/>
            <person name="Amann R."/>
            <person name="Jetten M.S.M."/>
            <person name="Mascher T."/>
            <person name="Medema M.H."/>
            <person name="Devos D.P."/>
            <person name="Kaster A.-K."/>
            <person name="Ovreas L."/>
            <person name="Rohde M."/>
            <person name="Galperin M.Y."/>
            <person name="Jogler C."/>
        </authorList>
    </citation>
    <scope>NUCLEOTIDE SEQUENCE [LARGE SCALE GENOMIC DNA]</scope>
    <source>
        <strain evidence="4 5">K22_7</strain>
    </source>
</reference>
<evidence type="ECO:0000256" key="1">
    <source>
        <dbReference type="SAM" id="MobiDB-lite"/>
    </source>
</evidence>
<feature type="compositionally biased region" description="Polar residues" evidence="1">
    <location>
        <begin position="357"/>
        <end position="371"/>
    </location>
</feature>
<accession>A0A517N4C8</accession>
<dbReference type="Gene3D" id="3.30.700.10">
    <property type="entry name" value="Glycoprotein, Type 4 Pilin"/>
    <property type="match status" value="1"/>
</dbReference>
<dbReference type="Proteomes" id="UP000318538">
    <property type="component" value="Chromosome"/>
</dbReference>
<dbReference type="NCBIfam" id="TIGR04294">
    <property type="entry name" value="pre_pil_HX9DG"/>
    <property type="match status" value="1"/>
</dbReference>
<dbReference type="NCBIfam" id="TIGR02532">
    <property type="entry name" value="IV_pilin_GFxxxE"/>
    <property type="match status" value="1"/>
</dbReference>
<dbReference type="PANTHER" id="PTHR30093:SF2">
    <property type="entry name" value="TYPE II SECRETION SYSTEM PROTEIN H"/>
    <property type="match status" value="1"/>
</dbReference>
<evidence type="ECO:0000256" key="2">
    <source>
        <dbReference type="SAM" id="Phobius"/>
    </source>
</evidence>
<dbReference type="InterPro" id="IPR045584">
    <property type="entry name" value="Pilin-like"/>
</dbReference>
<feature type="transmembrane region" description="Helical" evidence="2">
    <location>
        <begin position="101"/>
        <end position="124"/>
    </location>
</feature>
<dbReference type="InterPro" id="IPR027558">
    <property type="entry name" value="Pre_pil_HX9DG_C"/>
</dbReference>
<name>A0A517N4C8_9BACT</name>
<evidence type="ECO:0000313" key="4">
    <source>
        <dbReference type="EMBL" id="QDT01996.1"/>
    </source>
</evidence>
<dbReference type="EMBL" id="CP036525">
    <property type="protein sequence ID" value="QDT01996.1"/>
    <property type="molecule type" value="Genomic_DNA"/>
</dbReference>
<sequence>MPASRTDAENQAATALCIRSRQPPKSTATQEIFSFFQGNYRLQVVRAPLADVRLDRAEVTVEQHVISRVYGQSIPPSAQSSFPVFLWSDYMSQRDRRANGFTLVELLVVIAIIGVLVGLLLPAVQAAREAARRMSCSNNFKQIGLAMHNYHSAFNQLPQHGTGTGVGLTAGSSNWWQGSNSSNKLTVSAMVGLTPFFEQQALWEQISNPDTRTVTGAPPPGDTGIPGAWPAMGPSPKSFSTDPGYVPWATEISNIRCPSDGGKGLPGLGRTNYGMCVGDSFSTRHQSHINVNGTDNPPYGPTTSTWGASQARAVHRGVFSMHVARAFRDVKDGLSNTIAMGEIITDQGDRDKRGAYSWNSGGSANDVQNDPSHCVTSNELDPERPQFWCGPSSTGCTVPSNLESSTSHSRGMRWAAALRSGISNVYTVRPPNSELCIGQWADNPGAFAPSSFHQGGVHVLMTDGAVKFITDSIEAGNQNAPIITGDNNPGAKSPYGLWGALGTRASKEIIQEF</sequence>
<dbReference type="AlphaFoldDB" id="A0A517N4C8"/>
<evidence type="ECO:0000313" key="5">
    <source>
        <dbReference type="Proteomes" id="UP000318538"/>
    </source>
</evidence>
<keyword evidence="2" id="KW-0812">Transmembrane</keyword>
<protein>
    <recommendedName>
        <fullName evidence="3">DUF1559 domain-containing protein</fullName>
    </recommendedName>
</protein>
<dbReference type="InterPro" id="IPR012902">
    <property type="entry name" value="N_methyl_site"/>
</dbReference>